<dbReference type="SUPFAM" id="SSF102215">
    <property type="entry name" value="Creatininase"/>
    <property type="match status" value="1"/>
</dbReference>
<sequence>MVCGMRAPVHVVERVPPETVAFDVLTRDELNSAAAATTLVVPLGSTEQHAHHLPTRTDAACVSAIAHRSARLAAGHVPVLVAPTLPFGCAHHHLPFGGTLSLTTSTYVNLLCDLVGGAVREGYRSVVLLNGHGGNDSAIRLAVDRIVYEERLDVHIAAASYWVLADDVLRAHGFVSPGHAGHFETSLMLALEPDLVHLNRRATDPTECTPLGRPDIPGASIRRSGLWEASDGRTDDAAKATAELGAVLVDEIVAVVAQFLVQFHRSTPAGGSDVARAFISSSPAEG</sequence>
<comment type="caution">
    <text evidence="6">The sequence shown here is derived from an EMBL/GenBank/DDBJ whole genome shotgun (WGS) entry which is preliminary data.</text>
</comment>
<accession>A0A917WGW5</accession>
<keyword evidence="3" id="KW-0378">Hydrolase</keyword>
<dbReference type="InterPro" id="IPR024087">
    <property type="entry name" value="Creatininase-like_sf"/>
</dbReference>
<dbReference type="GO" id="GO:0046872">
    <property type="term" value="F:metal ion binding"/>
    <property type="evidence" value="ECO:0007669"/>
    <property type="project" value="UniProtKB-KW"/>
</dbReference>
<comment type="cofactor">
    <cofactor evidence="1">
        <name>Zn(2+)</name>
        <dbReference type="ChEBI" id="CHEBI:29105"/>
    </cofactor>
</comment>
<dbReference type="PANTHER" id="PTHR35005:SF1">
    <property type="entry name" value="2-AMINO-5-FORMYLAMINO-6-RIBOSYLAMINOPYRIMIDIN-4(3H)-ONE 5'-MONOPHOSPHATE DEFORMYLASE"/>
    <property type="match status" value="1"/>
</dbReference>
<dbReference type="GO" id="GO:0009231">
    <property type="term" value="P:riboflavin biosynthetic process"/>
    <property type="evidence" value="ECO:0007669"/>
    <property type="project" value="TreeGrafter"/>
</dbReference>
<reference evidence="6" key="2">
    <citation type="submission" date="2020-09" db="EMBL/GenBank/DDBJ databases">
        <authorList>
            <person name="Sun Q."/>
            <person name="Ohkuma M."/>
        </authorList>
    </citation>
    <scope>NUCLEOTIDE SEQUENCE</scope>
    <source>
        <strain evidence="6">JCM 19831</strain>
    </source>
</reference>
<evidence type="ECO:0000256" key="5">
    <source>
        <dbReference type="ARBA" id="ARBA00024029"/>
    </source>
</evidence>
<dbReference type="Proteomes" id="UP000642070">
    <property type="component" value="Unassembled WGS sequence"/>
</dbReference>
<evidence type="ECO:0000256" key="4">
    <source>
        <dbReference type="ARBA" id="ARBA00022833"/>
    </source>
</evidence>
<gene>
    <name evidence="6" type="ORF">GCM10007977_001750</name>
</gene>
<keyword evidence="2" id="KW-0479">Metal-binding</keyword>
<dbReference type="InterPro" id="IPR003785">
    <property type="entry name" value="Creatininase/forma_Hydrolase"/>
</dbReference>
<dbReference type="Pfam" id="PF02633">
    <property type="entry name" value="Creatininase"/>
    <property type="match status" value="1"/>
</dbReference>
<dbReference type="Gene3D" id="3.40.50.10310">
    <property type="entry name" value="Creatininase"/>
    <property type="match status" value="1"/>
</dbReference>
<protein>
    <submittedName>
        <fullName evidence="6">Creatinine amidohydrolase</fullName>
    </submittedName>
</protein>
<name>A0A917WGW5_9ACTN</name>
<evidence type="ECO:0000256" key="1">
    <source>
        <dbReference type="ARBA" id="ARBA00001947"/>
    </source>
</evidence>
<reference evidence="6" key="1">
    <citation type="journal article" date="2014" name="Int. J. Syst. Evol. Microbiol.">
        <title>Complete genome sequence of Corynebacterium casei LMG S-19264T (=DSM 44701T), isolated from a smear-ripened cheese.</title>
        <authorList>
            <consortium name="US DOE Joint Genome Institute (JGI-PGF)"/>
            <person name="Walter F."/>
            <person name="Albersmeier A."/>
            <person name="Kalinowski J."/>
            <person name="Ruckert C."/>
        </authorList>
    </citation>
    <scope>NUCLEOTIDE SEQUENCE</scope>
    <source>
        <strain evidence="6">JCM 19831</strain>
    </source>
</reference>
<dbReference type="GO" id="GO:0016811">
    <property type="term" value="F:hydrolase activity, acting on carbon-nitrogen (but not peptide) bonds, in linear amides"/>
    <property type="evidence" value="ECO:0007669"/>
    <property type="project" value="TreeGrafter"/>
</dbReference>
<evidence type="ECO:0000256" key="2">
    <source>
        <dbReference type="ARBA" id="ARBA00022723"/>
    </source>
</evidence>
<organism evidence="6 7">
    <name type="scientific">Dactylosporangium sucinum</name>
    <dbReference type="NCBI Taxonomy" id="1424081"/>
    <lineage>
        <taxon>Bacteria</taxon>
        <taxon>Bacillati</taxon>
        <taxon>Actinomycetota</taxon>
        <taxon>Actinomycetes</taxon>
        <taxon>Micromonosporales</taxon>
        <taxon>Micromonosporaceae</taxon>
        <taxon>Dactylosporangium</taxon>
    </lineage>
</organism>
<dbReference type="AlphaFoldDB" id="A0A917WGW5"/>
<evidence type="ECO:0000256" key="3">
    <source>
        <dbReference type="ARBA" id="ARBA00022801"/>
    </source>
</evidence>
<evidence type="ECO:0000313" key="7">
    <source>
        <dbReference type="Proteomes" id="UP000642070"/>
    </source>
</evidence>
<proteinExistence type="inferred from homology"/>
<dbReference type="PANTHER" id="PTHR35005">
    <property type="entry name" value="3-DEHYDRO-SCYLLO-INOSOSE HYDROLASE"/>
    <property type="match status" value="1"/>
</dbReference>
<dbReference type="EMBL" id="BMPI01000001">
    <property type="protein sequence ID" value="GGM04096.1"/>
    <property type="molecule type" value="Genomic_DNA"/>
</dbReference>
<evidence type="ECO:0000313" key="6">
    <source>
        <dbReference type="EMBL" id="GGM04096.1"/>
    </source>
</evidence>
<comment type="similarity">
    <text evidence="5">Belongs to the creatininase superfamily.</text>
</comment>
<keyword evidence="7" id="KW-1185">Reference proteome</keyword>
<keyword evidence="4" id="KW-0862">Zinc</keyword>